<evidence type="ECO:0000259" key="1">
    <source>
        <dbReference type="Pfam" id="PF12728"/>
    </source>
</evidence>
<evidence type="ECO:0000313" key="3">
    <source>
        <dbReference type="Proteomes" id="UP000198510"/>
    </source>
</evidence>
<dbReference type="PANTHER" id="PTHR34585">
    <property type="match status" value="1"/>
</dbReference>
<reference evidence="2 3" key="1">
    <citation type="submission" date="2016-10" db="EMBL/GenBank/DDBJ databases">
        <authorList>
            <person name="de Groot N.N."/>
        </authorList>
    </citation>
    <scope>NUCLEOTIDE SEQUENCE [LARGE SCALE GENOMIC DNA]</scope>
    <source>
        <strain evidence="2 3">DSM 25186</strain>
    </source>
</reference>
<gene>
    <name evidence="2" type="ORF">SAMN05421823_102271</name>
</gene>
<dbReference type="STRING" id="1075417.SAMN05421823_102271"/>
<dbReference type="InterPro" id="IPR041657">
    <property type="entry name" value="HTH_17"/>
</dbReference>
<keyword evidence="3" id="KW-1185">Reference proteome</keyword>
<accession>A0A1G9AFU8</accession>
<dbReference type="OrthoDB" id="1524679at2"/>
<evidence type="ECO:0000313" key="2">
    <source>
        <dbReference type="EMBL" id="SDK25694.1"/>
    </source>
</evidence>
<sequence>MTIITFESKAYKMQLEGIYKYLKALYEEDKEKERKKPYTIKEACKLLEVSPRKLQDWRNEGVISFTQIKNKIYFRQEDIDQMLEKYSVKNLVK</sequence>
<dbReference type="Pfam" id="PF12728">
    <property type="entry name" value="HTH_17"/>
    <property type="match status" value="1"/>
</dbReference>
<dbReference type="EMBL" id="FNFO01000002">
    <property type="protein sequence ID" value="SDK25694.1"/>
    <property type="molecule type" value="Genomic_DNA"/>
</dbReference>
<dbReference type="InterPro" id="IPR009061">
    <property type="entry name" value="DNA-bd_dom_put_sf"/>
</dbReference>
<dbReference type="NCBIfam" id="TIGR01764">
    <property type="entry name" value="excise"/>
    <property type="match status" value="1"/>
</dbReference>
<dbReference type="RefSeq" id="WP_089679788.1">
    <property type="nucleotide sequence ID" value="NZ_FNFO01000002.1"/>
</dbReference>
<dbReference type="Gene3D" id="1.10.1660.10">
    <property type="match status" value="1"/>
</dbReference>
<dbReference type="PANTHER" id="PTHR34585:SF22">
    <property type="entry name" value="HELIX-TURN-HELIX DOMAIN-CONTAINING PROTEIN"/>
    <property type="match status" value="1"/>
</dbReference>
<feature type="domain" description="Helix-turn-helix" evidence="1">
    <location>
        <begin position="38"/>
        <end position="85"/>
    </location>
</feature>
<dbReference type="AlphaFoldDB" id="A0A1G9AFU8"/>
<dbReference type="GO" id="GO:0003677">
    <property type="term" value="F:DNA binding"/>
    <property type="evidence" value="ECO:0007669"/>
    <property type="project" value="InterPro"/>
</dbReference>
<dbReference type="InterPro" id="IPR010093">
    <property type="entry name" value="SinI_DNA-bd"/>
</dbReference>
<proteinExistence type="predicted"/>
<name>A0A1G9AFU8_9BACT</name>
<dbReference type="SUPFAM" id="SSF46955">
    <property type="entry name" value="Putative DNA-binding domain"/>
    <property type="match status" value="1"/>
</dbReference>
<dbReference type="Proteomes" id="UP000198510">
    <property type="component" value="Unassembled WGS sequence"/>
</dbReference>
<protein>
    <submittedName>
        <fullName evidence="2">DNA binding domain-containing protein, excisionase family</fullName>
    </submittedName>
</protein>
<organism evidence="2 3">
    <name type="scientific">Catalinimonas alkaloidigena</name>
    <dbReference type="NCBI Taxonomy" id="1075417"/>
    <lineage>
        <taxon>Bacteria</taxon>
        <taxon>Pseudomonadati</taxon>
        <taxon>Bacteroidota</taxon>
        <taxon>Cytophagia</taxon>
        <taxon>Cytophagales</taxon>
        <taxon>Catalimonadaceae</taxon>
        <taxon>Catalinimonas</taxon>
    </lineage>
</organism>